<organism evidence="1 2">
    <name type="scientific">Rhodococcus erythropolis</name>
    <name type="common">Arthrobacter picolinophilus</name>
    <dbReference type="NCBI Taxonomy" id="1833"/>
    <lineage>
        <taxon>Bacteria</taxon>
        <taxon>Bacillati</taxon>
        <taxon>Actinomycetota</taxon>
        <taxon>Actinomycetes</taxon>
        <taxon>Mycobacteriales</taxon>
        <taxon>Nocardiaceae</taxon>
        <taxon>Rhodococcus</taxon>
        <taxon>Rhodococcus erythropolis group</taxon>
    </lineage>
</organism>
<gene>
    <name evidence="1" type="ORF">G9444_0069</name>
</gene>
<sequence length="48" mass="5242">MCGQTVARRRSFQEGAGATIGDEAEYAEQGRAGYEATDIRTECIAQSW</sequence>
<reference evidence="1 2" key="1">
    <citation type="submission" date="2020-03" db="EMBL/GenBank/DDBJ databases">
        <title>Screen low temperature-resistant strains for efficient degradation of petroleum hydrocarbons under the low temperature.</title>
        <authorList>
            <person name="Wang Y."/>
            <person name="Chen J."/>
        </authorList>
    </citation>
    <scope>NUCLEOTIDE SEQUENCE [LARGE SCALE GENOMIC DNA]</scope>
    <source>
        <strain evidence="1 2">KB1</strain>
    </source>
</reference>
<dbReference type="Proteomes" id="UP000502345">
    <property type="component" value="Chromosome"/>
</dbReference>
<accession>A0A6G9CJW9</accession>
<dbReference type="AlphaFoldDB" id="A0A6G9CJW9"/>
<proteinExistence type="predicted"/>
<protein>
    <submittedName>
        <fullName evidence="1">Uncharacterized protein</fullName>
    </submittedName>
</protein>
<dbReference type="EMBL" id="CP050124">
    <property type="protein sequence ID" value="QIP37313.1"/>
    <property type="molecule type" value="Genomic_DNA"/>
</dbReference>
<evidence type="ECO:0000313" key="2">
    <source>
        <dbReference type="Proteomes" id="UP000502345"/>
    </source>
</evidence>
<name>A0A6G9CJW9_RHOER</name>
<evidence type="ECO:0000313" key="1">
    <source>
        <dbReference type="EMBL" id="QIP37313.1"/>
    </source>
</evidence>